<organism evidence="1 2">
    <name type="scientific">Rhodopseudomonas palustris</name>
    <dbReference type="NCBI Taxonomy" id="1076"/>
    <lineage>
        <taxon>Bacteria</taxon>
        <taxon>Pseudomonadati</taxon>
        <taxon>Pseudomonadota</taxon>
        <taxon>Alphaproteobacteria</taxon>
        <taxon>Hyphomicrobiales</taxon>
        <taxon>Nitrobacteraceae</taxon>
        <taxon>Rhodopseudomonas</taxon>
    </lineage>
</organism>
<reference evidence="1" key="1">
    <citation type="submission" date="2020-07" db="EMBL/GenBank/DDBJ databases">
        <title>Huge and variable diversity of episymbiotic CPR bacteria and DPANN archaea in groundwater ecosystems.</title>
        <authorList>
            <person name="He C.Y."/>
            <person name="Keren R."/>
            <person name="Whittaker M."/>
            <person name="Farag I.F."/>
            <person name="Doudna J."/>
            <person name="Cate J.H.D."/>
            <person name="Banfield J.F."/>
        </authorList>
    </citation>
    <scope>NUCLEOTIDE SEQUENCE</scope>
    <source>
        <strain evidence="1">NC_groundwater_1818_Pr3_B-0.1um_66_35</strain>
    </source>
</reference>
<name>A0A933RVF8_RHOPL</name>
<gene>
    <name evidence="1" type="ORF">HZA66_05875</name>
</gene>
<dbReference type="Proteomes" id="UP000782519">
    <property type="component" value="Unassembled WGS sequence"/>
</dbReference>
<proteinExistence type="predicted"/>
<protein>
    <submittedName>
        <fullName evidence="1">Uncharacterized protein</fullName>
    </submittedName>
</protein>
<sequence>MLTTKGRGLSAAEVTESDATNLLLASVLEFARGADVAAEVRRVRELPLVGQHYAKGGYPDPDADAMHALQFLAGLSIFGGSQAGEALDSIFADMRSGAFEKWSEGVPIDVIVNYHAPNDRLMVFIDRPHFRRGVMLSYGSNLEIVAPVEQITKIHRVVFADIAAKMGAKTNEARTT</sequence>
<evidence type="ECO:0000313" key="1">
    <source>
        <dbReference type="EMBL" id="MBI5128949.1"/>
    </source>
</evidence>
<accession>A0A933RVF8</accession>
<dbReference type="AlphaFoldDB" id="A0A933RVF8"/>
<dbReference type="EMBL" id="JACRJB010000014">
    <property type="protein sequence ID" value="MBI5128949.1"/>
    <property type="molecule type" value="Genomic_DNA"/>
</dbReference>
<comment type="caution">
    <text evidence="1">The sequence shown here is derived from an EMBL/GenBank/DDBJ whole genome shotgun (WGS) entry which is preliminary data.</text>
</comment>
<evidence type="ECO:0000313" key="2">
    <source>
        <dbReference type="Proteomes" id="UP000782519"/>
    </source>
</evidence>